<dbReference type="PROSITE" id="PS51257">
    <property type="entry name" value="PROKAR_LIPOPROTEIN"/>
    <property type="match status" value="1"/>
</dbReference>
<organism evidence="2 3">
    <name type="scientific">Chitinophaga skermanii</name>
    <dbReference type="NCBI Taxonomy" id="331697"/>
    <lineage>
        <taxon>Bacteria</taxon>
        <taxon>Pseudomonadati</taxon>
        <taxon>Bacteroidota</taxon>
        <taxon>Chitinophagia</taxon>
        <taxon>Chitinophagales</taxon>
        <taxon>Chitinophagaceae</taxon>
        <taxon>Chitinophaga</taxon>
    </lineage>
</organism>
<dbReference type="EMBL" id="QLLL01000005">
    <property type="protein sequence ID" value="RAJ03860.1"/>
    <property type="molecule type" value="Genomic_DNA"/>
</dbReference>
<evidence type="ECO:0000313" key="3">
    <source>
        <dbReference type="Proteomes" id="UP000249547"/>
    </source>
</evidence>
<dbReference type="AlphaFoldDB" id="A0A327QHH9"/>
<proteinExistence type="predicted"/>
<protein>
    <submittedName>
        <fullName evidence="2">Gliding motility-associated lipoprotein GldD</fullName>
    </submittedName>
</protein>
<gene>
    <name evidence="2" type="ORF">LX64_02737</name>
</gene>
<keyword evidence="3" id="KW-1185">Reference proteome</keyword>
<comment type="caution">
    <text evidence="2">The sequence shown here is derived from an EMBL/GenBank/DDBJ whole genome shotgun (WGS) entry which is preliminary data.</text>
</comment>
<evidence type="ECO:0000256" key="1">
    <source>
        <dbReference type="SAM" id="SignalP"/>
    </source>
</evidence>
<keyword evidence="2" id="KW-0449">Lipoprotein</keyword>
<accession>A0A327QHH9</accession>
<reference evidence="2 3" key="1">
    <citation type="submission" date="2018-06" db="EMBL/GenBank/DDBJ databases">
        <title>Genomic Encyclopedia of Archaeal and Bacterial Type Strains, Phase II (KMG-II): from individual species to whole genera.</title>
        <authorList>
            <person name="Goeker M."/>
        </authorList>
    </citation>
    <scope>NUCLEOTIDE SEQUENCE [LARGE SCALE GENOMIC DNA]</scope>
    <source>
        <strain evidence="2 3">DSM 23857</strain>
    </source>
</reference>
<feature type="signal peptide" evidence="1">
    <location>
        <begin position="1"/>
        <end position="18"/>
    </location>
</feature>
<keyword evidence="1" id="KW-0732">Signal</keyword>
<name>A0A327QHH9_9BACT</name>
<dbReference type="RefSeq" id="WP_245952653.1">
    <property type="nucleotide sequence ID" value="NZ_QLLL01000005.1"/>
</dbReference>
<dbReference type="Proteomes" id="UP000249547">
    <property type="component" value="Unassembled WGS sequence"/>
</dbReference>
<sequence>MKANFFVLLLAACSFFVACQQQYTPKPTGYFQIDLPKKEYKTFNDPGYPYTFEYPSYANIVKDTVFFDAAPENPYWINIEFPGLNGKLYMSYKVVGASAKNTFDKLVEDAFKLTYKHTYKAEYIDERPFELPGRVSGLFYDVGGNAASAKQFYATDSTKHFLRGALYFYAPPNADSLKPVINFLQDDMVHLVETLQWK</sequence>
<dbReference type="InterPro" id="IPR019850">
    <property type="entry name" value="GldD-like"/>
</dbReference>
<evidence type="ECO:0000313" key="2">
    <source>
        <dbReference type="EMBL" id="RAJ03860.1"/>
    </source>
</evidence>
<feature type="chain" id="PRO_5016276247" evidence="1">
    <location>
        <begin position="19"/>
        <end position="198"/>
    </location>
</feature>
<dbReference type="Pfam" id="PF25593">
    <property type="entry name" value="GldD_lipo"/>
    <property type="match status" value="1"/>
</dbReference>